<sequence length="80" mass="9099">MVPETEGTVKYRSLQSRGWFDLLEKIDSEIETLDASSDDREATIMRIRYLASSTAVMECDQCGRLITFCDGEVVFLKRDG</sequence>
<dbReference type="EMBL" id="PUHZ01000025">
    <property type="protein sequence ID" value="PQO42341.1"/>
    <property type="molecule type" value="Genomic_DNA"/>
</dbReference>
<dbReference type="AlphaFoldDB" id="A0A2S8GDM3"/>
<organism evidence="1 2">
    <name type="scientific">Blastopirellula marina</name>
    <dbReference type="NCBI Taxonomy" id="124"/>
    <lineage>
        <taxon>Bacteria</taxon>
        <taxon>Pseudomonadati</taxon>
        <taxon>Planctomycetota</taxon>
        <taxon>Planctomycetia</taxon>
        <taxon>Pirellulales</taxon>
        <taxon>Pirellulaceae</taxon>
        <taxon>Blastopirellula</taxon>
    </lineage>
</organism>
<proteinExistence type="predicted"/>
<protein>
    <submittedName>
        <fullName evidence="1">Uncharacterized protein</fullName>
    </submittedName>
</protein>
<dbReference type="RefSeq" id="WP_105338922.1">
    <property type="nucleotide sequence ID" value="NZ_PUHZ01000025.1"/>
</dbReference>
<gene>
    <name evidence="1" type="ORF">C5Y93_28815</name>
</gene>
<comment type="caution">
    <text evidence="1">The sequence shown here is derived from an EMBL/GenBank/DDBJ whole genome shotgun (WGS) entry which is preliminary data.</text>
</comment>
<name>A0A2S8GDM3_9BACT</name>
<reference evidence="1 2" key="1">
    <citation type="submission" date="2018-02" db="EMBL/GenBank/DDBJ databases">
        <title>Comparative genomes isolates from brazilian mangrove.</title>
        <authorList>
            <person name="Araujo J.E."/>
            <person name="Taketani R.G."/>
            <person name="Silva M.C.P."/>
            <person name="Loureco M.V."/>
            <person name="Andreote F.D."/>
        </authorList>
    </citation>
    <scope>NUCLEOTIDE SEQUENCE [LARGE SCALE GENOMIC DNA]</scope>
    <source>
        <strain evidence="1 2">Nap-Phe MGV</strain>
    </source>
</reference>
<evidence type="ECO:0000313" key="1">
    <source>
        <dbReference type="EMBL" id="PQO42341.1"/>
    </source>
</evidence>
<accession>A0A2S8GDM3</accession>
<dbReference type="Proteomes" id="UP000237819">
    <property type="component" value="Unassembled WGS sequence"/>
</dbReference>
<evidence type="ECO:0000313" key="2">
    <source>
        <dbReference type="Proteomes" id="UP000237819"/>
    </source>
</evidence>